<comment type="caution">
    <text evidence="1">The sequence shown here is derived from an EMBL/GenBank/DDBJ whole genome shotgun (WGS) entry which is preliminary data.</text>
</comment>
<sequence length="66" mass="7563">MNSNTSLMEPFPRSYLIILLPGKNKRGDYVKIKEKHVWDSKFNRRTNPPSAYAAVEATVAYSCKND</sequence>
<reference evidence="1 2" key="1">
    <citation type="journal article" date="2023" name="Nucleic Acids Res.">
        <title>The hologenome of Daphnia magna reveals possible DNA methylation and microbiome-mediated evolution of the host genome.</title>
        <authorList>
            <person name="Chaturvedi A."/>
            <person name="Li X."/>
            <person name="Dhandapani V."/>
            <person name="Marshall H."/>
            <person name="Kissane S."/>
            <person name="Cuenca-Cambronero M."/>
            <person name="Asole G."/>
            <person name="Calvet F."/>
            <person name="Ruiz-Romero M."/>
            <person name="Marangio P."/>
            <person name="Guigo R."/>
            <person name="Rago D."/>
            <person name="Mirbahai L."/>
            <person name="Eastwood N."/>
            <person name="Colbourne J.K."/>
            <person name="Zhou J."/>
            <person name="Mallon E."/>
            <person name="Orsini L."/>
        </authorList>
    </citation>
    <scope>NUCLEOTIDE SEQUENCE [LARGE SCALE GENOMIC DNA]</scope>
    <source>
        <strain evidence="1">LRV0_1</strain>
    </source>
</reference>
<dbReference type="EMBL" id="JAOYFB010000039">
    <property type="protein sequence ID" value="KAK4030349.1"/>
    <property type="molecule type" value="Genomic_DNA"/>
</dbReference>
<proteinExistence type="predicted"/>
<organism evidence="1 2">
    <name type="scientific">Daphnia magna</name>
    <dbReference type="NCBI Taxonomy" id="35525"/>
    <lineage>
        <taxon>Eukaryota</taxon>
        <taxon>Metazoa</taxon>
        <taxon>Ecdysozoa</taxon>
        <taxon>Arthropoda</taxon>
        <taxon>Crustacea</taxon>
        <taxon>Branchiopoda</taxon>
        <taxon>Diplostraca</taxon>
        <taxon>Cladocera</taxon>
        <taxon>Anomopoda</taxon>
        <taxon>Daphniidae</taxon>
        <taxon>Daphnia</taxon>
    </lineage>
</organism>
<dbReference type="Proteomes" id="UP001234178">
    <property type="component" value="Unassembled WGS sequence"/>
</dbReference>
<evidence type="ECO:0000313" key="1">
    <source>
        <dbReference type="EMBL" id="KAK4030349.1"/>
    </source>
</evidence>
<protein>
    <submittedName>
        <fullName evidence="1">Uncharacterized protein</fullName>
    </submittedName>
</protein>
<name>A0ABR0AYY3_9CRUS</name>
<gene>
    <name evidence="1" type="ORF">OUZ56_023350</name>
</gene>
<evidence type="ECO:0000313" key="2">
    <source>
        <dbReference type="Proteomes" id="UP001234178"/>
    </source>
</evidence>
<accession>A0ABR0AYY3</accession>
<keyword evidence="2" id="KW-1185">Reference proteome</keyword>